<dbReference type="AlphaFoldDB" id="A0A0A9AJ34"/>
<reference evidence="1" key="1">
    <citation type="submission" date="2014-09" db="EMBL/GenBank/DDBJ databases">
        <authorList>
            <person name="Magalhaes I.L.F."/>
            <person name="Oliveira U."/>
            <person name="Santos F.R."/>
            <person name="Vidigal T.H.D.A."/>
            <person name="Brescovit A.D."/>
            <person name="Santos A.J."/>
        </authorList>
    </citation>
    <scope>NUCLEOTIDE SEQUENCE</scope>
    <source>
        <tissue evidence="1">Shoot tissue taken approximately 20 cm above the soil surface</tissue>
    </source>
</reference>
<sequence length="29" mass="3077">MLVWATLSVVACSWSRARWSTAGKSPAPG</sequence>
<proteinExistence type="predicted"/>
<accession>A0A0A9AJ34</accession>
<name>A0A0A9AJ34_ARUDO</name>
<dbReference type="EMBL" id="GBRH01246201">
    <property type="protein sequence ID" value="JAD51694.1"/>
    <property type="molecule type" value="Transcribed_RNA"/>
</dbReference>
<reference evidence="1" key="2">
    <citation type="journal article" date="2015" name="Data Brief">
        <title>Shoot transcriptome of the giant reed, Arundo donax.</title>
        <authorList>
            <person name="Barrero R.A."/>
            <person name="Guerrero F.D."/>
            <person name="Moolhuijzen P."/>
            <person name="Goolsby J.A."/>
            <person name="Tidwell J."/>
            <person name="Bellgard S.E."/>
            <person name="Bellgard M.I."/>
        </authorList>
    </citation>
    <scope>NUCLEOTIDE SEQUENCE</scope>
    <source>
        <tissue evidence="1">Shoot tissue taken approximately 20 cm above the soil surface</tissue>
    </source>
</reference>
<protein>
    <submittedName>
        <fullName evidence="1">Uncharacterized protein</fullName>
    </submittedName>
</protein>
<evidence type="ECO:0000313" key="1">
    <source>
        <dbReference type="EMBL" id="JAD51694.1"/>
    </source>
</evidence>
<organism evidence="1">
    <name type="scientific">Arundo donax</name>
    <name type="common">Giant reed</name>
    <name type="synonym">Donax arundinaceus</name>
    <dbReference type="NCBI Taxonomy" id="35708"/>
    <lineage>
        <taxon>Eukaryota</taxon>
        <taxon>Viridiplantae</taxon>
        <taxon>Streptophyta</taxon>
        <taxon>Embryophyta</taxon>
        <taxon>Tracheophyta</taxon>
        <taxon>Spermatophyta</taxon>
        <taxon>Magnoliopsida</taxon>
        <taxon>Liliopsida</taxon>
        <taxon>Poales</taxon>
        <taxon>Poaceae</taxon>
        <taxon>PACMAD clade</taxon>
        <taxon>Arundinoideae</taxon>
        <taxon>Arundineae</taxon>
        <taxon>Arundo</taxon>
    </lineage>
</organism>